<accession>A0A521EGL1</accession>
<reference evidence="9 10" key="1">
    <citation type="submission" date="2017-05" db="EMBL/GenBank/DDBJ databases">
        <authorList>
            <person name="Varghese N."/>
            <person name="Submissions S."/>
        </authorList>
    </citation>
    <scope>NUCLEOTIDE SEQUENCE [LARGE SCALE GENOMIC DNA]</scope>
    <source>
        <strain evidence="9 10">DSM 21194</strain>
    </source>
</reference>
<comment type="subcellular location">
    <subcellularLocation>
        <location evidence="1">Endomembrane system</location>
        <topology evidence="1">Multi-pass membrane protein</topology>
    </subcellularLocation>
    <subcellularLocation>
        <location evidence="6">Membrane</location>
        <topology evidence="6">Multi-pass membrane protein</topology>
    </subcellularLocation>
</comment>
<keyword evidence="4 7" id="KW-1133">Transmembrane helix</keyword>
<dbReference type="GO" id="GO:0012505">
    <property type="term" value="C:endomembrane system"/>
    <property type="evidence" value="ECO:0007669"/>
    <property type="project" value="UniProtKB-SubCell"/>
</dbReference>
<dbReference type="InterPro" id="IPR003918">
    <property type="entry name" value="NADH_UbQ_OxRdtase"/>
</dbReference>
<feature type="domain" description="NADH:quinone oxidoreductase/Mrp antiporter transmembrane" evidence="8">
    <location>
        <begin position="125"/>
        <end position="416"/>
    </location>
</feature>
<protein>
    <submittedName>
        <fullName evidence="9">NADH dehydrogenase subunit M</fullName>
    </submittedName>
</protein>
<feature type="transmembrane region" description="Helical" evidence="7">
    <location>
        <begin position="129"/>
        <end position="149"/>
    </location>
</feature>
<feature type="transmembrane region" description="Helical" evidence="7">
    <location>
        <begin position="161"/>
        <end position="182"/>
    </location>
</feature>
<evidence type="ECO:0000256" key="1">
    <source>
        <dbReference type="ARBA" id="ARBA00004127"/>
    </source>
</evidence>
<evidence type="ECO:0000256" key="5">
    <source>
        <dbReference type="ARBA" id="ARBA00023136"/>
    </source>
</evidence>
<evidence type="ECO:0000313" key="10">
    <source>
        <dbReference type="Proteomes" id="UP000317593"/>
    </source>
</evidence>
<evidence type="ECO:0000256" key="7">
    <source>
        <dbReference type="SAM" id="Phobius"/>
    </source>
</evidence>
<dbReference type="PANTHER" id="PTHR43507">
    <property type="entry name" value="NADH-UBIQUINONE OXIDOREDUCTASE CHAIN 4"/>
    <property type="match status" value="1"/>
</dbReference>
<dbReference type="PANTHER" id="PTHR43507:SF1">
    <property type="entry name" value="NADH-UBIQUINONE OXIDOREDUCTASE CHAIN 4"/>
    <property type="match status" value="1"/>
</dbReference>
<evidence type="ECO:0000259" key="8">
    <source>
        <dbReference type="Pfam" id="PF00361"/>
    </source>
</evidence>
<dbReference type="OrthoDB" id="9811718at2"/>
<gene>
    <name evidence="9" type="ORF">SAMN06265218_11645</name>
</gene>
<organism evidence="9 10">
    <name type="scientific">Fodinibius sediminis</name>
    <dbReference type="NCBI Taxonomy" id="1214077"/>
    <lineage>
        <taxon>Bacteria</taxon>
        <taxon>Pseudomonadati</taxon>
        <taxon>Balneolota</taxon>
        <taxon>Balneolia</taxon>
        <taxon>Balneolales</taxon>
        <taxon>Balneolaceae</taxon>
        <taxon>Fodinibius</taxon>
    </lineage>
</organism>
<name>A0A521EGL1_9BACT</name>
<dbReference type="Pfam" id="PF00361">
    <property type="entry name" value="Proton_antipo_M"/>
    <property type="match status" value="1"/>
</dbReference>
<dbReference type="InterPro" id="IPR010227">
    <property type="entry name" value="NADH_Q_OxRdtase_chainM/4"/>
</dbReference>
<dbReference type="GO" id="GO:0042773">
    <property type="term" value="P:ATP synthesis coupled electron transport"/>
    <property type="evidence" value="ECO:0007669"/>
    <property type="project" value="InterPro"/>
</dbReference>
<feature type="transmembrane region" description="Helical" evidence="7">
    <location>
        <begin position="105"/>
        <end position="123"/>
    </location>
</feature>
<feature type="transmembrane region" description="Helical" evidence="7">
    <location>
        <begin position="6"/>
        <end position="23"/>
    </location>
</feature>
<keyword evidence="3 6" id="KW-0812">Transmembrane</keyword>
<dbReference type="NCBIfam" id="TIGR01972">
    <property type="entry name" value="NDH_I_M"/>
    <property type="match status" value="1"/>
</dbReference>
<dbReference type="Proteomes" id="UP000317593">
    <property type="component" value="Unassembled WGS sequence"/>
</dbReference>
<feature type="transmembrane region" description="Helical" evidence="7">
    <location>
        <begin position="372"/>
        <end position="393"/>
    </location>
</feature>
<feature type="transmembrane region" description="Helical" evidence="7">
    <location>
        <begin position="268"/>
        <end position="289"/>
    </location>
</feature>
<dbReference type="InterPro" id="IPR001750">
    <property type="entry name" value="ND/Mrp_TM"/>
</dbReference>
<evidence type="ECO:0000256" key="6">
    <source>
        <dbReference type="RuleBase" id="RU000320"/>
    </source>
</evidence>
<keyword evidence="5 7" id="KW-0472">Membrane</keyword>
<keyword evidence="10" id="KW-1185">Reference proteome</keyword>
<dbReference type="EMBL" id="FXTH01000016">
    <property type="protein sequence ID" value="SMO82992.1"/>
    <property type="molecule type" value="Genomic_DNA"/>
</dbReference>
<dbReference type="RefSeq" id="WP_142715535.1">
    <property type="nucleotide sequence ID" value="NZ_FXTH01000016.1"/>
</dbReference>
<dbReference type="GO" id="GO:0048039">
    <property type="term" value="F:ubiquinone binding"/>
    <property type="evidence" value="ECO:0007669"/>
    <property type="project" value="TreeGrafter"/>
</dbReference>
<feature type="transmembrane region" description="Helical" evidence="7">
    <location>
        <begin position="399"/>
        <end position="426"/>
    </location>
</feature>
<dbReference type="PRINTS" id="PR01437">
    <property type="entry name" value="NUOXDRDTASE4"/>
</dbReference>
<sequence length="485" mass="52057">MPLLSITTFLPLLGALVILVLKPKNLKTTYGIGIGTSALAFISSVLIWLRGIDAGFSQVEQLSWIPSLGIAYRLGVDGISFPIVILTTFLFLTALIYSAKIEKRANTYVMLFLMLEMACLGVFMSLDLFLFYVFFEITLVGMYFIIAEWGHENSKQAALTFFLYTLLGSLFLLLAFLSLYIFSGTFDMRALIANPPLTGLAAALTFWGLFIAFAIKTPLVPVHTWLPAAHTEAPAAGSAILAGILLKLGAYGFIRFSLQMTPGAFQQFAPYVIVIAVVTALYGALVALAQTDIKRLVAYTSVNHMGYMMFGVAAAAALGAGTETPALDGATLQIISHGVVTGLLFLLVGALQDRTGTRDMDQMSGLLKTHPVLSGLFIVAAFASLGLPGLAHFPAEFQIFLGGFEVSPVATGFIILGLLITTAFYLRAIQRVFMGEASGGLEKVADLGPRELWAFIPLLAAIVLIGVYPDSLLSMINATTDLLGF</sequence>
<evidence type="ECO:0000256" key="4">
    <source>
        <dbReference type="ARBA" id="ARBA00022989"/>
    </source>
</evidence>
<feature type="transmembrane region" description="Helical" evidence="7">
    <location>
        <begin position="296"/>
        <end position="318"/>
    </location>
</feature>
<dbReference type="GO" id="GO:0016020">
    <property type="term" value="C:membrane"/>
    <property type="evidence" value="ECO:0007669"/>
    <property type="project" value="UniProtKB-SubCell"/>
</dbReference>
<dbReference type="GO" id="GO:0015990">
    <property type="term" value="P:electron transport coupled proton transport"/>
    <property type="evidence" value="ECO:0007669"/>
    <property type="project" value="TreeGrafter"/>
</dbReference>
<comment type="similarity">
    <text evidence="2">Belongs to the complex I subunit 4 family.</text>
</comment>
<feature type="transmembrane region" description="Helical" evidence="7">
    <location>
        <begin position="197"/>
        <end position="215"/>
    </location>
</feature>
<feature type="transmembrane region" description="Helical" evidence="7">
    <location>
        <begin position="30"/>
        <end position="49"/>
    </location>
</feature>
<feature type="transmembrane region" description="Helical" evidence="7">
    <location>
        <begin position="452"/>
        <end position="469"/>
    </location>
</feature>
<evidence type="ECO:0000313" key="9">
    <source>
        <dbReference type="EMBL" id="SMO82992.1"/>
    </source>
</evidence>
<dbReference type="AlphaFoldDB" id="A0A521EGL1"/>
<feature type="transmembrane region" description="Helical" evidence="7">
    <location>
        <begin position="330"/>
        <end position="351"/>
    </location>
</feature>
<evidence type="ECO:0000256" key="3">
    <source>
        <dbReference type="ARBA" id="ARBA00022692"/>
    </source>
</evidence>
<dbReference type="GO" id="GO:0003954">
    <property type="term" value="F:NADH dehydrogenase activity"/>
    <property type="evidence" value="ECO:0007669"/>
    <property type="project" value="TreeGrafter"/>
</dbReference>
<evidence type="ECO:0000256" key="2">
    <source>
        <dbReference type="ARBA" id="ARBA00009025"/>
    </source>
</evidence>
<feature type="transmembrane region" description="Helical" evidence="7">
    <location>
        <begin position="79"/>
        <end position="98"/>
    </location>
</feature>
<proteinExistence type="inferred from homology"/>
<feature type="transmembrane region" description="Helical" evidence="7">
    <location>
        <begin position="235"/>
        <end position="256"/>
    </location>
</feature>
<dbReference type="GO" id="GO:0008137">
    <property type="term" value="F:NADH dehydrogenase (ubiquinone) activity"/>
    <property type="evidence" value="ECO:0007669"/>
    <property type="project" value="InterPro"/>
</dbReference>